<dbReference type="Proteomes" id="UP000182798">
    <property type="component" value="Unassembled WGS sequence"/>
</dbReference>
<gene>
    <name evidence="1" type="ORF">BGC33_03400</name>
</gene>
<reference evidence="2" key="1">
    <citation type="submission" date="2016-09" db="EMBL/GenBank/DDBJ databases">
        <title>Genome Sequence of Bathymodiolus thermophilus sulfur-oxidizing gill endosymbiont.</title>
        <authorList>
            <person name="Ponnudurai R."/>
            <person name="Kleiner M."/>
            <person name="Sayavedra L."/>
            <person name="Thuermer A."/>
            <person name="Felbeck H."/>
            <person name="Schlueter R."/>
            <person name="Schweder T."/>
            <person name="Markert S."/>
        </authorList>
    </citation>
    <scope>NUCLEOTIDE SEQUENCE [LARGE SCALE GENOMIC DNA]</scope>
    <source>
        <strain evidence="2">BAT/CrabSpa'14</strain>
    </source>
</reference>
<dbReference type="OrthoDB" id="5373159at2"/>
<dbReference type="RefSeq" id="WP_071564714.1">
    <property type="nucleotide sequence ID" value="NZ_MIQH01000697.1"/>
</dbReference>
<accession>A0A1J5TU79</accession>
<evidence type="ECO:0000313" key="2">
    <source>
        <dbReference type="Proteomes" id="UP000182798"/>
    </source>
</evidence>
<dbReference type="AlphaFoldDB" id="A0A1J5TU79"/>
<evidence type="ECO:0008006" key="3">
    <source>
        <dbReference type="Google" id="ProtNLM"/>
    </source>
</evidence>
<sequence>MSELELKFKAKYSNYLSDFKTMSIDKEHPNKTPLCIDTYHKFYNFDEIVKNECPRKHPASLDTLILKKNTIYCIEFRNLSKVKTNKHKNKLQNKLQEGKDALLGILKNLSIQHKGLEFIFCVVYKTPKQGKYNYADNIASRVIHFDLSQYKPSLYNDIYTQPVDFFRKEFIKKINPTLPC</sequence>
<proteinExistence type="predicted"/>
<organism evidence="1 2">
    <name type="scientific">Bathymodiolus thermophilus thioautotrophic gill symbiont</name>
    <dbReference type="NCBI Taxonomy" id="2360"/>
    <lineage>
        <taxon>Bacteria</taxon>
        <taxon>Pseudomonadati</taxon>
        <taxon>Pseudomonadota</taxon>
        <taxon>Gammaproteobacteria</taxon>
        <taxon>sulfur-oxidizing symbionts</taxon>
    </lineage>
</organism>
<protein>
    <recommendedName>
        <fullName evidence="3">NERD domain-containing protein</fullName>
    </recommendedName>
</protein>
<name>A0A1J5TU79_9GAMM</name>
<evidence type="ECO:0000313" key="1">
    <source>
        <dbReference type="EMBL" id="OIR24379.1"/>
    </source>
</evidence>
<dbReference type="EMBL" id="MIQH01000697">
    <property type="protein sequence ID" value="OIR24379.1"/>
    <property type="molecule type" value="Genomic_DNA"/>
</dbReference>
<comment type="caution">
    <text evidence="1">The sequence shown here is derived from an EMBL/GenBank/DDBJ whole genome shotgun (WGS) entry which is preliminary data.</text>
</comment>